<name>A0A411YDY6_9ACTN</name>
<comment type="similarity">
    <text evidence="1">Belongs to the universal stress protein A family.</text>
</comment>
<evidence type="ECO:0000256" key="2">
    <source>
        <dbReference type="SAM" id="Coils"/>
    </source>
</evidence>
<dbReference type="InterPro" id="IPR006015">
    <property type="entry name" value="Universal_stress_UspA"/>
</dbReference>
<dbReference type="EMBL" id="CP036402">
    <property type="protein sequence ID" value="QBI19411.1"/>
    <property type="molecule type" value="Genomic_DNA"/>
</dbReference>
<keyword evidence="2" id="KW-0175">Coiled coil</keyword>
<dbReference type="AlphaFoldDB" id="A0A411YDY6"/>
<dbReference type="InterPro" id="IPR014729">
    <property type="entry name" value="Rossmann-like_a/b/a_fold"/>
</dbReference>
<dbReference type="SUPFAM" id="SSF52402">
    <property type="entry name" value="Adenine nucleotide alpha hydrolases-like"/>
    <property type="match status" value="1"/>
</dbReference>
<proteinExistence type="inferred from homology"/>
<dbReference type="PANTHER" id="PTHR46268">
    <property type="entry name" value="STRESS RESPONSE PROTEIN NHAX"/>
    <property type="match status" value="1"/>
</dbReference>
<dbReference type="Gene3D" id="3.40.50.620">
    <property type="entry name" value="HUPs"/>
    <property type="match status" value="1"/>
</dbReference>
<dbReference type="PANTHER" id="PTHR46268:SF6">
    <property type="entry name" value="UNIVERSAL STRESS PROTEIN UP12"/>
    <property type="match status" value="1"/>
</dbReference>
<dbReference type="PRINTS" id="PR01438">
    <property type="entry name" value="UNVRSLSTRESS"/>
</dbReference>
<evidence type="ECO:0000313" key="5">
    <source>
        <dbReference type="Proteomes" id="UP000291469"/>
    </source>
</evidence>
<accession>A0A411YDY6</accession>
<keyword evidence="5" id="KW-1185">Reference proteome</keyword>
<feature type="coiled-coil region" evidence="2">
    <location>
        <begin position="48"/>
        <end position="75"/>
    </location>
</feature>
<evidence type="ECO:0000259" key="3">
    <source>
        <dbReference type="Pfam" id="PF00582"/>
    </source>
</evidence>
<protein>
    <submittedName>
        <fullName evidence="4">Universal stress protein</fullName>
    </submittedName>
</protein>
<dbReference type="Proteomes" id="UP000291469">
    <property type="component" value="Chromosome"/>
</dbReference>
<sequence>MSIVLGYAESPQGLAALDEAAAEAQLRDARLHIVRYVGHDSGDSPTRLREEHAEAEEIEKRLEALREQLVERSVEVSVEVRHGLRQGVSEALLDTADREGAKLVVIGMRRRSPVGKVVMGSVVQDVLLGADCPVLAVKAPDS</sequence>
<dbReference type="RefSeq" id="WP_131154408.1">
    <property type="nucleotide sequence ID" value="NZ_CP036402.1"/>
</dbReference>
<dbReference type="CDD" id="cd00293">
    <property type="entry name" value="USP-like"/>
    <property type="match status" value="1"/>
</dbReference>
<feature type="domain" description="UspA" evidence="3">
    <location>
        <begin position="2"/>
        <end position="138"/>
    </location>
</feature>
<organism evidence="4 5">
    <name type="scientific">Egibacter rhizosphaerae</name>
    <dbReference type="NCBI Taxonomy" id="1670831"/>
    <lineage>
        <taxon>Bacteria</taxon>
        <taxon>Bacillati</taxon>
        <taxon>Actinomycetota</taxon>
        <taxon>Nitriliruptoria</taxon>
        <taxon>Egibacterales</taxon>
        <taxon>Egibacteraceae</taxon>
        <taxon>Egibacter</taxon>
    </lineage>
</organism>
<dbReference type="OrthoDB" id="5419113at2"/>
<dbReference type="KEGG" id="erz:ER308_07500"/>
<gene>
    <name evidence="4" type="ORF">ER308_07500</name>
</gene>
<dbReference type="Pfam" id="PF00582">
    <property type="entry name" value="Usp"/>
    <property type="match status" value="1"/>
</dbReference>
<evidence type="ECO:0000313" key="4">
    <source>
        <dbReference type="EMBL" id="QBI19411.1"/>
    </source>
</evidence>
<dbReference type="InterPro" id="IPR006016">
    <property type="entry name" value="UspA"/>
</dbReference>
<evidence type="ECO:0000256" key="1">
    <source>
        <dbReference type="ARBA" id="ARBA00008791"/>
    </source>
</evidence>
<reference evidence="4 5" key="1">
    <citation type="submission" date="2019-01" db="EMBL/GenBank/DDBJ databases">
        <title>Egibacter rhizosphaerae EGI 80759T.</title>
        <authorList>
            <person name="Chen D.-D."/>
            <person name="Tian Y."/>
            <person name="Jiao J.-Y."/>
            <person name="Zhang X.-T."/>
            <person name="Zhang Y.-G."/>
            <person name="Zhang Y."/>
            <person name="Xiao M."/>
            <person name="Shu W.-S."/>
            <person name="Li W.-J."/>
        </authorList>
    </citation>
    <scope>NUCLEOTIDE SEQUENCE [LARGE SCALE GENOMIC DNA]</scope>
    <source>
        <strain evidence="4 5">EGI 80759</strain>
    </source>
</reference>